<sequence>MEAFLGAADDLADGHLIRWSGETHAAGATANGFDEAVVRQGVDDLHQVIVGDIISPRDFADRTQALFVKGQVNQDPQ</sequence>
<evidence type="ECO:0000313" key="2">
    <source>
        <dbReference type="Proteomes" id="UP000028135"/>
    </source>
</evidence>
<comment type="caution">
    <text evidence="1">The sequence shown here is derived from an EMBL/GenBank/DDBJ whole genome shotgun (WGS) entry which is preliminary data.</text>
</comment>
<reference evidence="1 2" key="1">
    <citation type="submission" date="2014-05" db="EMBL/GenBank/DDBJ databases">
        <title>Genome Announcement of Sphingobium lucknowense F2.</title>
        <authorList>
            <person name="Lal R."/>
            <person name="Negi V."/>
            <person name="Lata P."/>
            <person name="Sangwan N."/>
            <person name="Gupta S.K."/>
            <person name="Rao D.L.N."/>
            <person name="Das S."/>
        </authorList>
    </citation>
    <scope>NUCLEOTIDE SEQUENCE [LARGE SCALE GENOMIC DNA]</scope>
    <source>
        <strain evidence="1 2">F2</strain>
    </source>
</reference>
<organism evidence="1 2">
    <name type="scientific">Sphingobium indicum F2</name>
    <dbReference type="NCBI Taxonomy" id="1450518"/>
    <lineage>
        <taxon>Bacteria</taxon>
        <taxon>Pseudomonadati</taxon>
        <taxon>Pseudomonadota</taxon>
        <taxon>Alphaproteobacteria</taxon>
        <taxon>Sphingomonadales</taxon>
        <taxon>Sphingomonadaceae</taxon>
        <taxon>Sphingobium</taxon>
    </lineage>
</organism>
<protein>
    <submittedName>
        <fullName evidence="1">Uncharacterized protein</fullName>
    </submittedName>
</protein>
<dbReference type="Proteomes" id="UP000028135">
    <property type="component" value="Unassembled WGS sequence"/>
</dbReference>
<name>A0A8E0WV77_9SPHN</name>
<evidence type="ECO:0000313" key="1">
    <source>
        <dbReference type="EMBL" id="KER38006.1"/>
    </source>
</evidence>
<dbReference type="EMBL" id="JANF02000004">
    <property type="protein sequence ID" value="KER38006.1"/>
    <property type="molecule type" value="Genomic_DNA"/>
</dbReference>
<dbReference type="AlphaFoldDB" id="A0A8E0WV77"/>
<accession>A0A8E0WV77</accession>
<gene>
    <name evidence="1" type="ORF">AL00_01360</name>
</gene>
<proteinExistence type="predicted"/>